<sequence length="256" mass="28947">MMKIKTLRRVRYSNELAGQYASSLKSLITRMVDSTNYWATAQYNASIQCNRGALDVAERIQEIREKWVLEFSESAVRIAPAFAQAADNFSTRALKGSLTAAEIPRVKFTMTPQMEEAINEIVAENVSLIKSIPERYFTQVETITMESIRRGRDLQYMTEELQKQYGITRRRAENIALDQNNKACSQLARVRQKSLGITRGIWIHSGGGSHPRPLHVKAHGQEFDLDEGLPIGDNGEYVLPGEEIHCGCSWKPVLPF</sequence>
<evidence type="ECO:0000313" key="3">
    <source>
        <dbReference type="Proteomes" id="UP001286589"/>
    </source>
</evidence>
<dbReference type="AlphaFoldDB" id="A0AB35RP70"/>
<proteinExistence type="predicted"/>
<dbReference type="Proteomes" id="UP001286589">
    <property type="component" value="Unassembled WGS sequence"/>
</dbReference>
<evidence type="ECO:0000259" key="1">
    <source>
        <dbReference type="Pfam" id="PF04233"/>
    </source>
</evidence>
<accession>A0AB35RP70</accession>
<keyword evidence="3" id="KW-1185">Reference proteome</keyword>
<dbReference type="EMBL" id="JAWJAC010000003">
    <property type="protein sequence ID" value="MDV2861842.1"/>
    <property type="molecule type" value="Genomic_DNA"/>
</dbReference>
<dbReference type="RefSeq" id="WP_317101416.1">
    <property type="nucleotide sequence ID" value="NZ_JAWJAC010000003.1"/>
</dbReference>
<gene>
    <name evidence="2" type="ORF">R0H02_05110</name>
</gene>
<protein>
    <submittedName>
        <fullName evidence="2">Phage minor head protein</fullName>
    </submittedName>
</protein>
<evidence type="ECO:0000313" key="2">
    <source>
        <dbReference type="EMBL" id="MDV2861842.1"/>
    </source>
</evidence>
<feature type="domain" description="Phage head morphogenesis" evidence="1">
    <location>
        <begin position="139"/>
        <end position="249"/>
    </location>
</feature>
<dbReference type="InterPro" id="IPR006528">
    <property type="entry name" value="Phage_head_morphogenesis_dom"/>
</dbReference>
<reference evidence="2 3" key="1">
    <citation type="submission" date="2023-10" db="EMBL/GenBank/DDBJ databases">
        <title>Phytobacter spp. The emergence of a new genus of hospital-origin enterobacteria encoding carbapenemases in Argentina.</title>
        <authorList>
            <person name="Vay C."/>
            <person name="Almuzara M."/>
            <person name="Traglia G.M."/>
            <person name="Campos J."/>
        </authorList>
    </citation>
    <scope>NUCLEOTIDE SEQUENCE [LARGE SCALE GENOMIC DNA]</scope>
    <source>
        <strain evidence="2 3">CVMA36</strain>
    </source>
</reference>
<dbReference type="Pfam" id="PF04233">
    <property type="entry name" value="Phage_Mu_F"/>
    <property type="match status" value="1"/>
</dbReference>
<comment type="caution">
    <text evidence="2">The sequence shown here is derived from an EMBL/GenBank/DDBJ whole genome shotgun (WGS) entry which is preliminary data.</text>
</comment>
<organism evidence="2 3">
    <name type="scientific">Phytobacter ursingii</name>
    <dbReference type="NCBI Taxonomy" id="1972431"/>
    <lineage>
        <taxon>Bacteria</taxon>
        <taxon>Pseudomonadati</taxon>
        <taxon>Pseudomonadota</taxon>
        <taxon>Gammaproteobacteria</taxon>
        <taxon>Enterobacterales</taxon>
        <taxon>Enterobacteriaceae</taxon>
        <taxon>Phytobacter</taxon>
    </lineage>
</organism>
<name>A0AB35RP70_9ENTR</name>